<feature type="active site" evidence="14">
    <location>
        <position position="1266"/>
    </location>
</feature>
<protein>
    <recommendedName>
        <fullName evidence="14">Phosphoribosylformylglycinamidine synthase</fullName>
        <shortName evidence="14">FGAM synthase</shortName>
        <shortName evidence="14">FGAMS</shortName>
        <ecNumber evidence="14">6.3.5.3</ecNumber>
    </recommendedName>
    <alternativeName>
        <fullName evidence="14">Formylglycinamide ribonucleotide amidotransferase</fullName>
        <shortName evidence="14">FGAR amidotransferase</shortName>
        <shortName evidence="14">FGAR-AT</shortName>
    </alternativeName>
</protein>
<proteinExistence type="inferred from homology"/>
<dbReference type="Gene3D" id="1.10.8.750">
    <property type="entry name" value="Phosphoribosylformylglycinamidine synthase, linker domain"/>
    <property type="match status" value="1"/>
</dbReference>
<comment type="similarity">
    <text evidence="3 14">In the N-terminal section; belongs to the FGAMS family.</text>
</comment>
<dbReference type="Gene3D" id="3.30.1330.10">
    <property type="entry name" value="PurM-like, N-terminal domain"/>
    <property type="match status" value="2"/>
</dbReference>
<dbReference type="FunFam" id="1.10.8.750:FF:000002">
    <property type="entry name" value="Phosphoribosylformylglycinamidine synthase"/>
    <property type="match status" value="1"/>
</dbReference>
<evidence type="ECO:0000256" key="4">
    <source>
        <dbReference type="ARBA" id="ARBA00022490"/>
    </source>
</evidence>
<dbReference type="InterPro" id="IPR036921">
    <property type="entry name" value="PurM-like_N_sf"/>
</dbReference>
<feature type="active site" evidence="14">
    <location>
        <position position="1264"/>
    </location>
</feature>
<feature type="domain" description="PurM-like N-terminal" evidence="15">
    <location>
        <begin position="280"/>
        <end position="389"/>
    </location>
</feature>
<feature type="binding site" evidence="14">
    <location>
        <position position="888"/>
    </location>
    <ligand>
        <name>Mg(2+)</name>
        <dbReference type="ChEBI" id="CHEBI:18420"/>
    </ligand>
</feature>
<dbReference type="InterPro" id="IPR055181">
    <property type="entry name" value="FGAR-AT_PurM_N-like"/>
</dbReference>
<dbReference type="eggNOG" id="COG0046">
    <property type="taxonomic scope" value="Bacteria"/>
</dbReference>
<comment type="caution">
    <text evidence="20">The sequence shown here is derived from an EMBL/GenBank/DDBJ whole genome shotgun (WGS) entry which is preliminary data.</text>
</comment>
<dbReference type="PROSITE" id="PS51273">
    <property type="entry name" value="GATASE_TYPE_1"/>
    <property type="match status" value="1"/>
</dbReference>
<dbReference type="Pfam" id="PF00586">
    <property type="entry name" value="AIRS"/>
    <property type="match status" value="1"/>
</dbReference>
<keyword evidence="10 14" id="KW-0460">Magnesium</keyword>
<evidence type="ECO:0000256" key="6">
    <source>
        <dbReference type="ARBA" id="ARBA00022723"/>
    </source>
</evidence>
<dbReference type="Pfam" id="PF22689">
    <property type="entry name" value="FGAR-AT_PurM_N-like"/>
    <property type="match status" value="1"/>
</dbReference>
<evidence type="ECO:0000256" key="10">
    <source>
        <dbReference type="ARBA" id="ARBA00022842"/>
    </source>
</evidence>
<evidence type="ECO:0000256" key="5">
    <source>
        <dbReference type="ARBA" id="ARBA00022598"/>
    </source>
</evidence>
<dbReference type="SUPFAM" id="SSF52317">
    <property type="entry name" value="Class I glutamine amidotransferase-like"/>
    <property type="match status" value="1"/>
</dbReference>
<evidence type="ECO:0000256" key="14">
    <source>
        <dbReference type="HAMAP-Rule" id="MF_00419"/>
    </source>
</evidence>
<evidence type="ECO:0000256" key="12">
    <source>
        <dbReference type="ARBA" id="ARBA00052585"/>
    </source>
</evidence>
<dbReference type="InterPro" id="IPR010073">
    <property type="entry name" value="PurL_large"/>
</dbReference>
<feature type="domain" description="FGAR-AT PurM N-terminal-like" evidence="19">
    <location>
        <begin position="651"/>
        <end position="809"/>
    </location>
</feature>
<dbReference type="InterPro" id="IPR029062">
    <property type="entry name" value="Class_I_gatase-like"/>
</dbReference>
<dbReference type="Proteomes" id="UP000003374">
    <property type="component" value="Unassembled WGS sequence"/>
</dbReference>
<dbReference type="SUPFAM" id="SSF56042">
    <property type="entry name" value="PurM C-terminal domain-like"/>
    <property type="match status" value="2"/>
</dbReference>
<dbReference type="Pfam" id="PF18072">
    <property type="entry name" value="FGAR-AT_linker"/>
    <property type="match status" value="1"/>
</dbReference>
<dbReference type="FunFam" id="3.90.650.10:FF:000024">
    <property type="entry name" value="Phosphoribosylformylglycinamidine synthase"/>
    <property type="match status" value="1"/>
</dbReference>
<evidence type="ECO:0000259" key="15">
    <source>
        <dbReference type="Pfam" id="PF00586"/>
    </source>
</evidence>
<reference evidence="20 21" key="1">
    <citation type="submission" date="2006-02" db="EMBL/GenBank/DDBJ databases">
        <authorList>
            <person name="Waterbury J."/>
            <person name="Ferriera S."/>
            <person name="Johnson J."/>
            <person name="Kravitz S."/>
            <person name="Halpern A."/>
            <person name="Remington K."/>
            <person name="Beeson K."/>
            <person name="Tran B."/>
            <person name="Rogers Y.-H."/>
            <person name="Friedman R."/>
            <person name="Venter J.C."/>
        </authorList>
    </citation>
    <scope>NUCLEOTIDE SEQUENCE [LARGE SCALE GENOMIC DNA]</scope>
    <source>
        <strain evidence="20 21">Nb-231</strain>
    </source>
</reference>
<dbReference type="Pfam" id="PF13507">
    <property type="entry name" value="GATase_5"/>
    <property type="match status" value="1"/>
</dbReference>
<dbReference type="InterPro" id="IPR036604">
    <property type="entry name" value="PurS-like_sf"/>
</dbReference>
<dbReference type="STRING" id="314278.NB231_12379"/>
<dbReference type="InterPro" id="IPR010918">
    <property type="entry name" value="PurM-like_C_dom"/>
</dbReference>
<dbReference type="Gene3D" id="3.40.50.880">
    <property type="match status" value="1"/>
</dbReference>
<feature type="binding site" evidence="14">
    <location>
        <position position="681"/>
    </location>
    <ligand>
        <name>Mg(2+)</name>
        <dbReference type="ChEBI" id="CHEBI:18420"/>
    </ligand>
</feature>
<feature type="binding site" evidence="14">
    <location>
        <position position="720"/>
    </location>
    <ligand>
        <name>Mg(2+)</name>
        <dbReference type="ChEBI" id="CHEBI:18420"/>
    </ligand>
</feature>
<dbReference type="SMART" id="SM01211">
    <property type="entry name" value="GATase_5"/>
    <property type="match status" value="1"/>
</dbReference>
<dbReference type="eggNOG" id="COG0047">
    <property type="taxonomic scope" value="Bacteria"/>
</dbReference>
<dbReference type="EC" id="6.3.5.3" evidence="14"/>
<keyword evidence="4 14" id="KW-0963">Cytoplasm</keyword>
<evidence type="ECO:0000256" key="3">
    <source>
        <dbReference type="ARBA" id="ARBA00008608"/>
    </source>
</evidence>
<dbReference type="SUPFAM" id="SSF55326">
    <property type="entry name" value="PurM N-terminal domain-like"/>
    <property type="match status" value="2"/>
</dbReference>
<comment type="pathway">
    <text evidence="2 14">Purine metabolism; IMP biosynthesis via de novo pathway; 5-amino-1-(5-phospho-D-ribosyl)imidazole from N(2)-formyl-N(1)-(5-phospho-D-ribosyl)glycinamide: step 1/2.</text>
</comment>
<keyword evidence="7 14" id="KW-0547">Nucleotide-binding</keyword>
<evidence type="ECO:0000259" key="18">
    <source>
        <dbReference type="Pfam" id="PF18076"/>
    </source>
</evidence>
<evidence type="ECO:0000256" key="8">
    <source>
        <dbReference type="ARBA" id="ARBA00022755"/>
    </source>
</evidence>
<keyword evidence="9 14" id="KW-0067">ATP-binding</keyword>
<evidence type="ECO:0000259" key="19">
    <source>
        <dbReference type="Pfam" id="PF22689"/>
    </source>
</evidence>
<gene>
    <name evidence="14" type="primary">purL</name>
    <name evidence="20" type="ORF">NB231_12379</name>
</gene>
<dbReference type="CDD" id="cd02204">
    <property type="entry name" value="PurL_repeat2"/>
    <property type="match status" value="1"/>
</dbReference>
<dbReference type="SUPFAM" id="SSF109736">
    <property type="entry name" value="FGAM synthase PurL, linker domain"/>
    <property type="match status" value="1"/>
</dbReference>
<evidence type="ECO:0000256" key="7">
    <source>
        <dbReference type="ARBA" id="ARBA00022741"/>
    </source>
</evidence>
<evidence type="ECO:0000313" key="20">
    <source>
        <dbReference type="EMBL" id="EAR22534.1"/>
    </source>
</evidence>
<dbReference type="FunFam" id="3.30.1330.10:FF:000005">
    <property type="entry name" value="Phosphoribosylformylglycinamidine synthase"/>
    <property type="match status" value="1"/>
</dbReference>
<feature type="active site" description="Nucleophile" evidence="14">
    <location>
        <position position="1139"/>
    </location>
</feature>
<name>A4BPN3_9GAMM</name>
<evidence type="ECO:0000259" key="16">
    <source>
        <dbReference type="Pfam" id="PF02769"/>
    </source>
</evidence>
<keyword evidence="5 14" id="KW-0436">Ligase</keyword>
<dbReference type="CDD" id="cd01740">
    <property type="entry name" value="GATase1_FGAR_AT"/>
    <property type="match status" value="1"/>
</dbReference>
<comment type="caution">
    <text evidence="14">Lacks conserved residue(s) required for the propagation of feature annotation.</text>
</comment>
<evidence type="ECO:0000256" key="2">
    <source>
        <dbReference type="ARBA" id="ARBA00004920"/>
    </source>
</evidence>
<feature type="domain" description="Phosphoribosylformylglycinamidine synthase linker" evidence="17">
    <location>
        <begin position="173"/>
        <end position="222"/>
    </location>
</feature>
<dbReference type="InterPro" id="IPR016188">
    <property type="entry name" value="PurM-like_N"/>
</dbReference>
<dbReference type="PANTHER" id="PTHR10099">
    <property type="entry name" value="PHOSPHORIBOSYLFORMYLGLYCINAMIDINE SYNTHASE"/>
    <property type="match status" value="1"/>
</dbReference>
<dbReference type="GO" id="GO:0005737">
    <property type="term" value="C:cytoplasm"/>
    <property type="evidence" value="ECO:0007669"/>
    <property type="project" value="UniProtKB-SubCell"/>
</dbReference>
<feature type="domain" description="PurM-like C-terminal" evidence="16">
    <location>
        <begin position="837"/>
        <end position="970"/>
    </location>
</feature>
<feature type="binding site" evidence="14">
    <location>
        <position position="724"/>
    </location>
    <ligand>
        <name>Mg(2+)</name>
        <dbReference type="ChEBI" id="CHEBI:18420"/>
    </ligand>
</feature>
<dbReference type="GO" id="GO:0046872">
    <property type="term" value="F:metal ion binding"/>
    <property type="evidence" value="ECO:0007669"/>
    <property type="project" value="UniProtKB-KW"/>
</dbReference>
<keyword evidence="8 14" id="KW-0658">Purine biosynthesis</keyword>
<evidence type="ECO:0000256" key="1">
    <source>
        <dbReference type="ARBA" id="ARBA00004496"/>
    </source>
</evidence>
<dbReference type="OrthoDB" id="9804441at2"/>
<feature type="binding site" evidence="14">
    <location>
        <position position="890"/>
    </location>
    <ligand>
        <name>ATP</name>
        <dbReference type="ChEBI" id="CHEBI:30616"/>
    </ligand>
</feature>
<feature type="domain" description="Phosphoribosylformylglycinamidine synthase N-terminal" evidence="18">
    <location>
        <begin position="36"/>
        <end position="152"/>
    </location>
</feature>
<dbReference type="NCBIfam" id="NF003672">
    <property type="entry name" value="PRK05297.1"/>
    <property type="match status" value="1"/>
</dbReference>
<dbReference type="RefSeq" id="WP_005003034.1">
    <property type="nucleotide sequence ID" value="NZ_CH672427.1"/>
</dbReference>
<dbReference type="HAMAP" id="MF_00419">
    <property type="entry name" value="PurL_1"/>
    <property type="match status" value="1"/>
</dbReference>
<comment type="catalytic activity">
    <reaction evidence="12 14">
        <text>N(2)-formyl-N(1)-(5-phospho-beta-D-ribosyl)glycinamide + L-glutamine + ATP + H2O = 2-formamido-N(1)-(5-O-phospho-beta-D-ribosyl)acetamidine + L-glutamate + ADP + phosphate + H(+)</text>
        <dbReference type="Rhea" id="RHEA:17129"/>
        <dbReference type="ChEBI" id="CHEBI:15377"/>
        <dbReference type="ChEBI" id="CHEBI:15378"/>
        <dbReference type="ChEBI" id="CHEBI:29985"/>
        <dbReference type="ChEBI" id="CHEBI:30616"/>
        <dbReference type="ChEBI" id="CHEBI:43474"/>
        <dbReference type="ChEBI" id="CHEBI:58359"/>
        <dbReference type="ChEBI" id="CHEBI:147286"/>
        <dbReference type="ChEBI" id="CHEBI:147287"/>
        <dbReference type="ChEBI" id="CHEBI:456216"/>
        <dbReference type="EC" id="6.3.5.3"/>
    </reaction>
</comment>
<comment type="subcellular location">
    <subcellularLocation>
        <location evidence="1 14">Cytoplasm</location>
    </subcellularLocation>
</comment>
<evidence type="ECO:0000313" key="21">
    <source>
        <dbReference type="Proteomes" id="UP000003374"/>
    </source>
</evidence>
<dbReference type="FunFam" id="3.40.50.880:FF:000008">
    <property type="entry name" value="Phosphoribosylformylglycinamidine synthase"/>
    <property type="match status" value="1"/>
</dbReference>
<organism evidence="20 21">
    <name type="scientific">Nitrococcus mobilis Nb-231</name>
    <dbReference type="NCBI Taxonomy" id="314278"/>
    <lineage>
        <taxon>Bacteria</taxon>
        <taxon>Pseudomonadati</taxon>
        <taxon>Pseudomonadota</taxon>
        <taxon>Gammaproteobacteria</taxon>
        <taxon>Chromatiales</taxon>
        <taxon>Ectothiorhodospiraceae</taxon>
        <taxon>Nitrococcus</taxon>
    </lineage>
</organism>
<dbReference type="GO" id="GO:0004642">
    <property type="term" value="F:phosphoribosylformylglycinamidine synthase activity"/>
    <property type="evidence" value="ECO:0007669"/>
    <property type="project" value="UniProtKB-UniRule"/>
</dbReference>
<keyword evidence="21" id="KW-1185">Reference proteome</keyword>
<dbReference type="HOGENOM" id="CLU_001031_0_2_6"/>
<dbReference type="InterPro" id="IPR040707">
    <property type="entry name" value="FGAR-AT_N"/>
</dbReference>
<feature type="domain" description="PurM-like C-terminal" evidence="16">
    <location>
        <begin position="434"/>
        <end position="588"/>
    </location>
</feature>
<comment type="function">
    <text evidence="13 14">Phosphoribosylformylglycinamidine synthase involved in the purines biosynthetic pathway. Catalyzes the ATP-dependent conversion of formylglycinamide ribonucleotide (FGAR) and glutamine to yield formylglycinamidine ribonucleotide (FGAM) and glutamate.</text>
</comment>
<feature type="binding site" evidence="14">
    <location>
        <begin position="309"/>
        <end position="320"/>
    </location>
    <ligand>
        <name>ATP</name>
        <dbReference type="ChEBI" id="CHEBI:30616"/>
    </ligand>
</feature>
<evidence type="ECO:0000256" key="13">
    <source>
        <dbReference type="ARBA" id="ARBA00057317"/>
    </source>
</evidence>
<dbReference type="SUPFAM" id="SSF82697">
    <property type="entry name" value="PurS-like"/>
    <property type="match status" value="1"/>
</dbReference>
<feature type="binding site" evidence="14">
    <location>
        <position position="680"/>
    </location>
    <ligand>
        <name>ATP</name>
        <dbReference type="ChEBI" id="CHEBI:30616"/>
    </ligand>
</feature>
<dbReference type="EMBL" id="AAOF01000003">
    <property type="protein sequence ID" value="EAR22534.1"/>
    <property type="molecule type" value="Genomic_DNA"/>
</dbReference>
<dbReference type="InterPro" id="IPR036676">
    <property type="entry name" value="PurM-like_C_sf"/>
</dbReference>
<dbReference type="GO" id="GO:0005524">
    <property type="term" value="F:ATP binding"/>
    <property type="evidence" value="ECO:0007669"/>
    <property type="project" value="UniProtKB-UniRule"/>
</dbReference>
<evidence type="ECO:0000259" key="17">
    <source>
        <dbReference type="Pfam" id="PF18072"/>
    </source>
</evidence>
<dbReference type="CDD" id="cd02203">
    <property type="entry name" value="PurL_repeat1"/>
    <property type="match status" value="1"/>
</dbReference>
<accession>A4BPN3</accession>
<evidence type="ECO:0000256" key="11">
    <source>
        <dbReference type="ARBA" id="ARBA00022962"/>
    </source>
</evidence>
<dbReference type="UniPathway" id="UPA00074">
    <property type="reaction ID" value="UER00128"/>
</dbReference>
<dbReference type="Gene3D" id="3.90.650.10">
    <property type="entry name" value="PurM-like C-terminal domain"/>
    <property type="match status" value="2"/>
</dbReference>
<dbReference type="PANTHER" id="PTHR10099:SF1">
    <property type="entry name" value="PHOSPHORIBOSYLFORMYLGLYCINAMIDINE SYNTHASE"/>
    <property type="match status" value="1"/>
</dbReference>
<sequence length="1299" mass="141247">MLSFTGCSALSSFRAEQLTNDLKRVVDRLCSISAHYMYFVDFEIQLSARKHAVLQELLGCGAGWAAAEPAAALLLVVPRLGTISPWASKATDIAHHCGLDEVRRIERGIVYHLQARDDEPMSWLECQAVLGLIHDRMTESVLTEIDAAESLFHLSEPAPLKCIDILGGGQVALERADRDLGLALARDEIDYLLESYQELGRNPTDVELMMFAQANSEHCRHKLFNADWIIDGKPRPHSLFRMIRHSHERSPQGVLSAYRDNAAVIQGHPARRFVADPETGVYRLIEEPAHLVLKVETHNHPTAIAPFAGAATGVGGEIRDEAATGRGAKPKAGLAGFSVSNLRLPDALQPWEQDYGYPDRIANALSVMLQAPIGAASYANEFGRPSLGGYFRTFEMAVPGPEGVAVRGYHKPIMIAGGVGNIHPQHVGKKPITVGAPLVVLGGPAMLIGLGGGAASSLVSGESAAALDFASVQRSNPEMERRCQEVIDGCWRLELGNPILSIHDVGAGGLANALPELLDEFARGGRIELRTIPNADFRMSPLELWCNESQERYVLAIEPERFESFRRICERERCPYAVVGEATEERRLLVGDGYFDNTPVDLPMELLLGKPPKMLRHARYRPRHKAKLELSGIDPLAAAQRILRLPCVAAKHFLITIGDRSVSGLVARDQMVGPWQTPVADVAVTLADYLGYTGEAMAMGERTPVALLHAPASGRLAVGEALTNIAAAAVGDIRQVSLSANWMAAAGYHDEDARLYETVQAVAMELCPKLGIAIPVGKDSLAMRTVWEEAGESKSVAAPLSLIVSAFAAVNDVRKTLTPQLRTDCGETDLILIDLGKGRNRLGASALAQVYGQLGHEPADLNDPEALVRMFDTVQALLRAELLLAYHDRSDGGLFVTLAEMAFAGRTGLEIDLDALGPVPLAVLFSEELGAVVQIRRTCRDQVLSVLHKAGLGRHCHVLGGLRDDGRLVFSHGGAPVLEARRVDLQRAWSETSWRMQTLRDNPQCAREEYDALLEESDPGLHAVLTFDPEDDVSAPYIGRGTRPRVAVLREQGVNGHVELAAAFDRAGFTAVDVHMSDVLTGRCDLRAFQGLAAAGGFSFGDVLGAGGGWAKSILYNSRAREAFAAFCERPDVFGLGVCNGCQMLAELRQLIPGTDLWPRFVRNRSEQFEARLAMVEILASPSIFLAGMAGSRLPIAVAHGEGRALFDTEDAPQQALVAGVGAMRYVDNFGRPTQRYPANPNGSPLGLTGFASRDGRFTILMPHPERVFRTIQLAWHPREWAEESPWLRLFRNARKAFG</sequence>
<dbReference type="GO" id="GO:0006189">
    <property type="term" value="P:'de novo' IMP biosynthetic process"/>
    <property type="evidence" value="ECO:0007669"/>
    <property type="project" value="UniProtKB-UniRule"/>
</dbReference>
<keyword evidence="6 14" id="KW-0479">Metal-binding</keyword>
<dbReference type="Pfam" id="PF18076">
    <property type="entry name" value="FGAR-AT_N"/>
    <property type="match status" value="1"/>
</dbReference>
<dbReference type="FunFam" id="3.30.1330.10:FF:000002">
    <property type="entry name" value="Phosphoribosylformylglycinamidine synthase"/>
    <property type="match status" value="1"/>
</dbReference>
<dbReference type="NCBIfam" id="TIGR01735">
    <property type="entry name" value="FGAM_synt"/>
    <property type="match status" value="1"/>
</dbReference>
<dbReference type="InterPro" id="IPR041609">
    <property type="entry name" value="PurL_linker"/>
</dbReference>
<comment type="subunit">
    <text evidence="14">Monomer.</text>
</comment>
<evidence type="ECO:0000256" key="9">
    <source>
        <dbReference type="ARBA" id="ARBA00022840"/>
    </source>
</evidence>
<keyword evidence="11 14" id="KW-0315">Glutamine amidotransferase</keyword>
<dbReference type="Pfam" id="PF02769">
    <property type="entry name" value="AIRS_C"/>
    <property type="match status" value="2"/>
</dbReference>